<dbReference type="GO" id="GO:0005524">
    <property type="term" value="F:ATP binding"/>
    <property type="evidence" value="ECO:0007669"/>
    <property type="project" value="UniProtKB-KW"/>
</dbReference>
<accession>A0A2U2PBL5</accession>
<comment type="caution">
    <text evidence="7">The sequence shown here is derived from an EMBL/GenBank/DDBJ whole genome shotgun (WGS) entry which is preliminary data.</text>
</comment>
<evidence type="ECO:0000313" key="7">
    <source>
        <dbReference type="EMBL" id="PWG78772.1"/>
    </source>
</evidence>
<keyword evidence="3 7" id="KW-0067">ATP-binding</keyword>
<dbReference type="OrthoDB" id="9782239at2"/>
<keyword evidence="8" id="KW-1185">Reference proteome</keyword>
<evidence type="ECO:0000256" key="5">
    <source>
        <dbReference type="ARBA" id="ARBA00038388"/>
    </source>
</evidence>
<dbReference type="InterPro" id="IPR017871">
    <property type="entry name" value="ABC_transporter-like_CS"/>
</dbReference>
<dbReference type="InterPro" id="IPR003439">
    <property type="entry name" value="ABC_transporter-like_ATP-bd"/>
</dbReference>
<keyword evidence="2" id="KW-0547">Nucleotide-binding</keyword>
<dbReference type="PANTHER" id="PTHR42798">
    <property type="entry name" value="LIPOPROTEIN-RELEASING SYSTEM ATP-BINDING PROTEIN LOLD"/>
    <property type="match status" value="1"/>
</dbReference>
<evidence type="ECO:0000256" key="1">
    <source>
        <dbReference type="ARBA" id="ARBA00022448"/>
    </source>
</evidence>
<evidence type="ECO:0000256" key="2">
    <source>
        <dbReference type="ARBA" id="ARBA00022741"/>
    </source>
</evidence>
<keyword evidence="4" id="KW-1278">Translocase</keyword>
<dbReference type="AlphaFoldDB" id="A0A2U2PBL5"/>
<dbReference type="Pfam" id="PF00005">
    <property type="entry name" value="ABC_tran"/>
    <property type="match status" value="1"/>
</dbReference>
<dbReference type="RefSeq" id="WP_109417630.1">
    <property type="nucleotide sequence ID" value="NZ_QEAS01000020.1"/>
</dbReference>
<dbReference type="CDD" id="cd03255">
    <property type="entry name" value="ABC_MJ0796_LolCDE_FtsE"/>
    <property type="match status" value="1"/>
</dbReference>
<evidence type="ECO:0000256" key="4">
    <source>
        <dbReference type="ARBA" id="ARBA00022967"/>
    </source>
</evidence>
<dbReference type="SMART" id="SM00382">
    <property type="entry name" value="AAA"/>
    <property type="match status" value="1"/>
</dbReference>
<protein>
    <submittedName>
        <fullName evidence="7">Macrolide ABC transporter ATP-binding protein</fullName>
    </submittedName>
</protein>
<feature type="domain" description="ABC transporter" evidence="6">
    <location>
        <begin position="2"/>
        <end position="220"/>
    </location>
</feature>
<dbReference type="InterPro" id="IPR027417">
    <property type="entry name" value="P-loop_NTPase"/>
</dbReference>
<proteinExistence type="inferred from homology"/>
<name>A0A2U2PBL5_9SPHI</name>
<dbReference type="GO" id="GO:0016887">
    <property type="term" value="F:ATP hydrolysis activity"/>
    <property type="evidence" value="ECO:0007669"/>
    <property type="project" value="InterPro"/>
</dbReference>
<dbReference type="FunFam" id="3.40.50.300:FF:000032">
    <property type="entry name" value="Export ABC transporter ATP-binding protein"/>
    <property type="match status" value="1"/>
</dbReference>
<dbReference type="SUPFAM" id="SSF52540">
    <property type="entry name" value="P-loop containing nucleoside triphosphate hydrolases"/>
    <property type="match status" value="1"/>
</dbReference>
<dbReference type="InterPro" id="IPR003593">
    <property type="entry name" value="AAA+_ATPase"/>
</dbReference>
<evidence type="ECO:0000313" key="8">
    <source>
        <dbReference type="Proteomes" id="UP000245647"/>
    </source>
</evidence>
<dbReference type="GO" id="GO:0022857">
    <property type="term" value="F:transmembrane transporter activity"/>
    <property type="evidence" value="ECO:0007669"/>
    <property type="project" value="UniProtKB-ARBA"/>
</dbReference>
<dbReference type="PANTHER" id="PTHR42798:SF6">
    <property type="entry name" value="CELL DIVISION ATP-BINDING PROTEIN FTSE"/>
    <property type="match status" value="1"/>
</dbReference>
<dbReference type="PROSITE" id="PS00211">
    <property type="entry name" value="ABC_TRANSPORTER_1"/>
    <property type="match status" value="1"/>
</dbReference>
<dbReference type="PROSITE" id="PS50893">
    <property type="entry name" value="ABC_TRANSPORTER_2"/>
    <property type="match status" value="1"/>
</dbReference>
<sequence>MIHLENIEKLYRTDTIETVALHNISLHIDKGEFLSVMGPSGCGKSTLLNIIGLLDVPTRGQVKIDNQILGNMPDKKLARFRNQKIGFIFQSFHLINDLPVMDNVELPLLYRNSTARERRRLASEALEKVGLSNRIKHFPSQLSGGQKQRVAIARAIAGSPEIILADEPTGNLDSTMGNEIMNILLTLNSSEKSTIVMVTHDETMAKKTHRLVRLFDGSQVQ</sequence>
<dbReference type="InterPro" id="IPR017911">
    <property type="entry name" value="MacB-like_ATP-bd"/>
</dbReference>
<reference evidence="7 8" key="1">
    <citation type="submission" date="2018-04" db="EMBL/GenBank/DDBJ databases">
        <title>Pedobacter chongqingensis sp. nov., isolated from a rottenly hemp rope.</title>
        <authorList>
            <person name="Cai Y."/>
        </authorList>
    </citation>
    <scope>NUCLEOTIDE SEQUENCE [LARGE SCALE GENOMIC DNA]</scope>
    <source>
        <strain evidence="7 8">FJ4-8</strain>
    </source>
</reference>
<dbReference type="GO" id="GO:0098796">
    <property type="term" value="C:membrane protein complex"/>
    <property type="evidence" value="ECO:0007669"/>
    <property type="project" value="UniProtKB-ARBA"/>
</dbReference>
<evidence type="ECO:0000256" key="3">
    <source>
        <dbReference type="ARBA" id="ARBA00022840"/>
    </source>
</evidence>
<dbReference type="EMBL" id="QEAS01000020">
    <property type="protein sequence ID" value="PWG78772.1"/>
    <property type="molecule type" value="Genomic_DNA"/>
</dbReference>
<dbReference type="Proteomes" id="UP000245647">
    <property type="component" value="Unassembled WGS sequence"/>
</dbReference>
<comment type="similarity">
    <text evidence="5">Belongs to the ABC transporter superfamily. Macrolide exporter (TC 3.A.1.122) family.</text>
</comment>
<dbReference type="Gene3D" id="3.40.50.300">
    <property type="entry name" value="P-loop containing nucleotide triphosphate hydrolases"/>
    <property type="match status" value="1"/>
</dbReference>
<gene>
    <name evidence="7" type="ORF">DDR33_20270</name>
</gene>
<organism evidence="7 8">
    <name type="scientific">Pararcticibacter amylolyticus</name>
    <dbReference type="NCBI Taxonomy" id="2173175"/>
    <lineage>
        <taxon>Bacteria</taxon>
        <taxon>Pseudomonadati</taxon>
        <taxon>Bacteroidota</taxon>
        <taxon>Sphingobacteriia</taxon>
        <taxon>Sphingobacteriales</taxon>
        <taxon>Sphingobacteriaceae</taxon>
        <taxon>Pararcticibacter</taxon>
    </lineage>
</organism>
<keyword evidence="1" id="KW-0813">Transport</keyword>
<evidence type="ECO:0000259" key="6">
    <source>
        <dbReference type="PROSITE" id="PS50893"/>
    </source>
</evidence>